<comment type="function">
    <text evidence="1">Probable oxidoreductase that may play a role as regulator of mitochondrial function.</text>
</comment>
<proteinExistence type="predicted"/>
<accession>A0A538SRC3</accession>
<comment type="caution">
    <text evidence="5">The sequence shown here is derived from an EMBL/GenBank/DDBJ whole genome shotgun (WGS) entry which is preliminary data.</text>
</comment>
<dbReference type="SUPFAM" id="SSF51905">
    <property type="entry name" value="FAD/NAD(P)-binding domain"/>
    <property type="match status" value="1"/>
</dbReference>
<dbReference type="InterPro" id="IPR002937">
    <property type="entry name" value="Amino_oxidase"/>
</dbReference>
<dbReference type="InterPro" id="IPR036188">
    <property type="entry name" value="FAD/NAD-bd_sf"/>
</dbReference>
<dbReference type="PANTHER" id="PTHR10668">
    <property type="entry name" value="PHYTOENE DEHYDROGENASE"/>
    <property type="match status" value="1"/>
</dbReference>
<comment type="subunit">
    <text evidence="2">Interacts with COX5B; this interaction may contribute to localize PYROXD2 to the inner face of the inner mitochondrial membrane.</text>
</comment>
<dbReference type="EMBL" id="VBOU01000079">
    <property type="protein sequence ID" value="TMQ53916.1"/>
    <property type="molecule type" value="Genomic_DNA"/>
</dbReference>
<dbReference type="Proteomes" id="UP000319829">
    <property type="component" value="Unassembled WGS sequence"/>
</dbReference>
<name>A0A538SRC3_UNCEI</name>
<evidence type="ECO:0000256" key="2">
    <source>
        <dbReference type="ARBA" id="ARBA00038825"/>
    </source>
</evidence>
<evidence type="ECO:0000256" key="1">
    <source>
        <dbReference type="ARBA" id="ARBA00037217"/>
    </source>
</evidence>
<dbReference type="Gene3D" id="3.50.50.60">
    <property type="entry name" value="FAD/NAD(P)-binding domain"/>
    <property type="match status" value="2"/>
</dbReference>
<dbReference type="PANTHER" id="PTHR10668:SF103">
    <property type="entry name" value="PYRIDINE NUCLEOTIDE-DISULFIDE OXIDOREDUCTASE DOMAIN-CONTAINING PROTEIN 2"/>
    <property type="match status" value="1"/>
</dbReference>
<organism evidence="5 6">
    <name type="scientific">Eiseniibacteriota bacterium</name>
    <dbReference type="NCBI Taxonomy" id="2212470"/>
    <lineage>
        <taxon>Bacteria</taxon>
        <taxon>Candidatus Eiseniibacteriota</taxon>
    </lineage>
</organism>
<dbReference type="Pfam" id="PF01593">
    <property type="entry name" value="Amino_oxidase"/>
    <property type="match status" value="1"/>
</dbReference>
<dbReference type="GO" id="GO:0016491">
    <property type="term" value="F:oxidoreductase activity"/>
    <property type="evidence" value="ECO:0007669"/>
    <property type="project" value="InterPro"/>
</dbReference>
<gene>
    <name evidence="5" type="ORF">E6K74_08300</name>
</gene>
<protein>
    <recommendedName>
        <fullName evidence="3">Pyridine nucleotide-disulfide oxidoreductase domain-containing protein 2</fullName>
    </recommendedName>
</protein>
<feature type="domain" description="Amine oxidase" evidence="4">
    <location>
        <begin position="17"/>
        <end position="505"/>
    </location>
</feature>
<sequence>MTLHAFDAVVIGAGANGLVAATVLGRAGLKVLLLERGETTGGQGRLVEFASGFRAAPLGLDSGWVPPVVARTLGLNTLDRAPLESPLTVILEPGRALTLSRDVARASDAIRSHSAGDASKWPVFTARLRKLAGFLEVLYQTPAPDIDARSVGEILPLLRVGVRFRALGREDMIEFLRTLPLSVWELLDDWFESAPLKAAVAAGGVQDLQQGPRSGGTGFVLLHHLVGAPPGSVRGRVPWRGGPTAFTSAAEKAARSAGVTIRVAAPVARIRVQDDAVSGVALEGGEEIDSKVVLSTASPARTFLEWVDPVWLDPEFLHAVRNIRYRGCTALVLYALGALPDLAGLASPEALAGVVTLTPSLEQLERAADAAKYGTASEKPHIELTAPTLLWPDLAPTGKHVLAARVQYAPYRLGNGAAWDAPHRDGLADSVTGAIDRVAPGFSSRILHRVVLSPRDLEEFFGLHEGAASQGELGLDQILFMRPVPGFGLHNTPIAGLYLGGVGTHPGPGVLGGSGWLSAQRVLGQRRRKGGSA</sequence>
<evidence type="ECO:0000256" key="3">
    <source>
        <dbReference type="ARBA" id="ARBA00040298"/>
    </source>
</evidence>
<evidence type="ECO:0000313" key="6">
    <source>
        <dbReference type="Proteomes" id="UP000319829"/>
    </source>
</evidence>
<reference evidence="5 6" key="1">
    <citation type="journal article" date="2019" name="Nat. Microbiol.">
        <title>Mediterranean grassland soil C-N compound turnover is dependent on rainfall and depth, and is mediated by genomically divergent microorganisms.</title>
        <authorList>
            <person name="Diamond S."/>
            <person name="Andeer P.F."/>
            <person name="Li Z."/>
            <person name="Crits-Christoph A."/>
            <person name="Burstein D."/>
            <person name="Anantharaman K."/>
            <person name="Lane K.R."/>
            <person name="Thomas B.C."/>
            <person name="Pan C."/>
            <person name="Northen T.R."/>
            <person name="Banfield J.F."/>
        </authorList>
    </citation>
    <scope>NUCLEOTIDE SEQUENCE [LARGE SCALE GENOMIC DNA]</scope>
    <source>
        <strain evidence="5">WS_4</strain>
    </source>
</reference>
<dbReference type="AlphaFoldDB" id="A0A538SRC3"/>
<evidence type="ECO:0000259" key="4">
    <source>
        <dbReference type="Pfam" id="PF01593"/>
    </source>
</evidence>
<evidence type="ECO:0000313" key="5">
    <source>
        <dbReference type="EMBL" id="TMQ53916.1"/>
    </source>
</evidence>